<dbReference type="InParanoid" id="G9MEL1"/>
<protein>
    <submittedName>
        <fullName evidence="1">Uncharacterized protein</fullName>
    </submittedName>
</protein>
<proteinExistence type="predicted"/>
<dbReference type="VEuPathDB" id="FungiDB:TRIVIDRAFT_197327"/>
<dbReference type="AlphaFoldDB" id="G9MEL1"/>
<dbReference type="HOGENOM" id="CLU_670961_0_0_1"/>
<dbReference type="RefSeq" id="XP_013961684.1">
    <property type="nucleotide sequence ID" value="XM_014106209.1"/>
</dbReference>
<dbReference type="GeneID" id="25789990"/>
<evidence type="ECO:0000313" key="2">
    <source>
        <dbReference type="Proteomes" id="UP000007115"/>
    </source>
</evidence>
<sequence>MAQSKLTIFSLPRELRDDIWILIVSHDMDLISGQHIPLDIYKTPKQSRQHLTIFNLLLVSKAVKKEITTTFRRRCTFTFQTSRKLLGLLAYGSSSWGGSKLSLTQNRNLIYAPRPKLLFKMGHVTVFPNGPVSETSRCMDNSFINTRFGARIRKMYPHPAHPPGWKSLDPSARRLLKYIQKAPLKLRSLEMSAILVFNARAVRQLRRLRGVDLHFAFIPGEATKLPVRVPATKGVEHPVERLAETADTKIVLPIYRTELDIEPVSVAPLSCLIIAIRREVASSEDVPRVVHFGENQGDPPLWIDFDDESIATANDIIAKYTMGSLSQPTSGWYRYSARNPGVACLEMADGPLSGEPLERRMLRRQRKEWGRRTWNDRRFGQWELRSKNLDEPRALRIYHLGLKDIVVAHR</sequence>
<comment type="caution">
    <text evidence="1">The sequence shown here is derived from an EMBL/GenBank/DDBJ whole genome shotgun (WGS) entry which is preliminary data.</text>
</comment>
<dbReference type="EMBL" id="ABDF02000001">
    <property type="protein sequence ID" value="EHK27488.1"/>
    <property type="molecule type" value="Genomic_DNA"/>
</dbReference>
<organism evidence="1 2">
    <name type="scientific">Hypocrea virens (strain Gv29-8 / FGSC 10586)</name>
    <name type="common">Gliocladium virens</name>
    <name type="synonym">Trichoderma virens</name>
    <dbReference type="NCBI Taxonomy" id="413071"/>
    <lineage>
        <taxon>Eukaryota</taxon>
        <taxon>Fungi</taxon>
        <taxon>Dikarya</taxon>
        <taxon>Ascomycota</taxon>
        <taxon>Pezizomycotina</taxon>
        <taxon>Sordariomycetes</taxon>
        <taxon>Hypocreomycetidae</taxon>
        <taxon>Hypocreales</taxon>
        <taxon>Hypocreaceae</taxon>
        <taxon>Trichoderma</taxon>
    </lineage>
</organism>
<keyword evidence="2" id="KW-1185">Reference proteome</keyword>
<reference evidence="1 2" key="1">
    <citation type="journal article" date="2011" name="Genome Biol.">
        <title>Comparative genome sequence analysis underscores mycoparasitism as the ancestral life style of Trichoderma.</title>
        <authorList>
            <person name="Kubicek C.P."/>
            <person name="Herrera-Estrella A."/>
            <person name="Seidl-Seiboth V."/>
            <person name="Martinez D.A."/>
            <person name="Druzhinina I.S."/>
            <person name="Thon M."/>
            <person name="Zeilinger S."/>
            <person name="Casas-Flores S."/>
            <person name="Horwitz B.A."/>
            <person name="Mukherjee P.K."/>
            <person name="Mukherjee M."/>
            <person name="Kredics L."/>
            <person name="Alcaraz L.D."/>
            <person name="Aerts A."/>
            <person name="Antal Z."/>
            <person name="Atanasova L."/>
            <person name="Cervantes-Badillo M.G."/>
            <person name="Challacombe J."/>
            <person name="Chertkov O."/>
            <person name="McCluskey K."/>
            <person name="Coulpier F."/>
            <person name="Deshpande N."/>
            <person name="von Doehren H."/>
            <person name="Ebbole D.J."/>
            <person name="Esquivel-Naranjo E.U."/>
            <person name="Fekete E."/>
            <person name="Flipphi M."/>
            <person name="Glaser F."/>
            <person name="Gomez-Rodriguez E.Y."/>
            <person name="Gruber S."/>
            <person name="Han C."/>
            <person name="Henrissat B."/>
            <person name="Hermosa R."/>
            <person name="Hernandez-Onate M."/>
            <person name="Karaffa L."/>
            <person name="Kosti I."/>
            <person name="Le Crom S."/>
            <person name="Lindquist E."/>
            <person name="Lucas S."/>
            <person name="Luebeck M."/>
            <person name="Luebeck P.S."/>
            <person name="Margeot A."/>
            <person name="Metz B."/>
            <person name="Misra M."/>
            <person name="Nevalainen H."/>
            <person name="Omann M."/>
            <person name="Packer N."/>
            <person name="Perrone G."/>
            <person name="Uresti-Rivera E.E."/>
            <person name="Salamov A."/>
            <person name="Schmoll M."/>
            <person name="Seiboth B."/>
            <person name="Shapiro H."/>
            <person name="Sukno S."/>
            <person name="Tamayo-Ramos J.A."/>
            <person name="Tisch D."/>
            <person name="Wiest A."/>
            <person name="Wilkinson H.H."/>
            <person name="Zhang M."/>
            <person name="Coutinho P.M."/>
            <person name="Kenerley C.M."/>
            <person name="Monte E."/>
            <person name="Baker S.E."/>
            <person name="Grigoriev I.V."/>
        </authorList>
    </citation>
    <scope>NUCLEOTIDE SEQUENCE [LARGE SCALE GENOMIC DNA]</scope>
    <source>
        <strain evidence="2">Gv29-8 / FGSC 10586</strain>
    </source>
</reference>
<name>G9MEL1_HYPVG</name>
<evidence type="ECO:0000313" key="1">
    <source>
        <dbReference type="EMBL" id="EHK27488.1"/>
    </source>
</evidence>
<dbReference type="OMA" id="DIWILIV"/>
<gene>
    <name evidence="1" type="ORF">TRIVIDRAFT_197327</name>
</gene>
<dbReference type="Proteomes" id="UP000007115">
    <property type="component" value="Unassembled WGS sequence"/>
</dbReference>
<dbReference type="OrthoDB" id="4891903at2759"/>
<accession>G9MEL1</accession>